<accession>A0A6J1BBD3</accession>
<dbReference type="RefSeq" id="XP_021296666.1">
    <property type="nucleotide sequence ID" value="XM_021440991.1"/>
</dbReference>
<keyword evidence="3" id="KW-1185">Reference proteome</keyword>
<dbReference type="OrthoDB" id="5544992at2759"/>
<dbReference type="GeneID" id="110425909"/>
<dbReference type="InterPro" id="IPR025724">
    <property type="entry name" value="GAG-pre-integrase_dom"/>
</dbReference>
<name>A0A6J1BBD3_9ROSI</name>
<feature type="domain" description="Retrotransposon Copia-like N-terminal" evidence="2">
    <location>
        <begin position="32"/>
        <end position="79"/>
    </location>
</feature>
<dbReference type="InterPro" id="IPR029472">
    <property type="entry name" value="Copia-like_N"/>
</dbReference>
<dbReference type="AlphaFoldDB" id="A0A6J1BBD3"/>
<reference evidence="4" key="1">
    <citation type="submission" date="2025-08" db="UniProtKB">
        <authorList>
            <consortium name="RefSeq"/>
        </authorList>
    </citation>
    <scope>IDENTIFICATION</scope>
    <source>
        <tissue evidence="4">Leaf</tissue>
    </source>
</reference>
<dbReference type="Proteomes" id="UP000504621">
    <property type="component" value="Unplaced"/>
</dbReference>
<feature type="domain" description="GAG-pre-integrase" evidence="1">
    <location>
        <begin position="182"/>
        <end position="240"/>
    </location>
</feature>
<proteinExistence type="predicted"/>
<evidence type="ECO:0000259" key="2">
    <source>
        <dbReference type="Pfam" id="PF14244"/>
    </source>
</evidence>
<evidence type="ECO:0000313" key="3">
    <source>
        <dbReference type="Proteomes" id="UP000504621"/>
    </source>
</evidence>
<dbReference type="PANTHER" id="PTHR37610:SF94">
    <property type="entry name" value="RETROTRANSPOSON COPIA-LIKE N-TERMINAL DOMAIN-CONTAINING PROTEIN"/>
    <property type="match status" value="1"/>
</dbReference>
<dbReference type="Pfam" id="PF13976">
    <property type="entry name" value="gag_pre-integrs"/>
    <property type="match status" value="1"/>
</dbReference>
<evidence type="ECO:0000259" key="1">
    <source>
        <dbReference type="Pfam" id="PF13976"/>
    </source>
</evidence>
<gene>
    <name evidence="4" type="primary">LOC110425909</name>
</gene>
<dbReference type="Pfam" id="PF14244">
    <property type="entry name" value="Retrotran_gag_3"/>
    <property type="match status" value="1"/>
</dbReference>
<dbReference type="PANTHER" id="PTHR37610">
    <property type="entry name" value="CCHC-TYPE DOMAIN-CONTAINING PROTEIN"/>
    <property type="match status" value="1"/>
</dbReference>
<organism evidence="3 4">
    <name type="scientific">Herrania umbratica</name>
    <dbReference type="NCBI Taxonomy" id="108875"/>
    <lineage>
        <taxon>Eukaryota</taxon>
        <taxon>Viridiplantae</taxon>
        <taxon>Streptophyta</taxon>
        <taxon>Embryophyta</taxon>
        <taxon>Tracheophyta</taxon>
        <taxon>Spermatophyta</taxon>
        <taxon>Magnoliopsida</taxon>
        <taxon>eudicotyledons</taxon>
        <taxon>Gunneridae</taxon>
        <taxon>Pentapetalae</taxon>
        <taxon>rosids</taxon>
        <taxon>malvids</taxon>
        <taxon>Malvales</taxon>
        <taxon>Malvaceae</taxon>
        <taxon>Byttnerioideae</taxon>
        <taxon>Herrania</taxon>
    </lineage>
</organism>
<sequence>MTTSQSSPTLSTSLSKSLLSPIEDPRSPYFLHHTDHHGSIVINPKLTSSNYCSWSHFFLLALSIRNKTRFIDGSIKQPSSTDELYSSWTRCNNLIVARLLESISEPIATNVFYMNSAAEIWQTLKNRFSQPDDTRICNLNFPCVTSHKEIPSWTMIDVAEVKAGLYLMQYKLLGKRSQGSISTSTSVTILVCNSVPLGFKLWHYRLGHISEDRMKQIKQVCPNISTKESSVCYVCLLAKQKRLPFPIHVKSSKAPFDSIHIDIWGPYFVNSIHG</sequence>
<evidence type="ECO:0000313" key="4">
    <source>
        <dbReference type="RefSeq" id="XP_021296666.1"/>
    </source>
</evidence>
<protein>
    <submittedName>
        <fullName evidence="4">Uncharacterized protein LOC110425909 isoform X1</fullName>
    </submittedName>
</protein>